<dbReference type="Proteomes" id="UP001066276">
    <property type="component" value="Chromosome 3_2"/>
</dbReference>
<sequence>MRAAPGRLRAWPHGEEGRLRHPDAWSCPDRFEQLLRCSARRRPHPSASASGGDVLRPHAFCSRRVPRGLRTQIEWAIRETPAYTWIDLDRVARPARTCHPGITVHVERGVIWDRRSLKDLFPAYTACSDVFAGRERQRTAQTSQEE</sequence>
<evidence type="ECO:0000313" key="2">
    <source>
        <dbReference type="Proteomes" id="UP001066276"/>
    </source>
</evidence>
<name>A0AAV7TTG7_PLEWA</name>
<organism evidence="1 2">
    <name type="scientific">Pleurodeles waltl</name>
    <name type="common">Iberian ribbed newt</name>
    <dbReference type="NCBI Taxonomy" id="8319"/>
    <lineage>
        <taxon>Eukaryota</taxon>
        <taxon>Metazoa</taxon>
        <taxon>Chordata</taxon>
        <taxon>Craniata</taxon>
        <taxon>Vertebrata</taxon>
        <taxon>Euteleostomi</taxon>
        <taxon>Amphibia</taxon>
        <taxon>Batrachia</taxon>
        <taxon>Caudata</taxon>
        <taxon>Salamandroidea</taxon>
        <taxon>Salamandridae</taxon>
        <taxon>Pleurodelinae</taxon>
        <taxon>Pleurodeles</taxon>
    </lineage>
</organism>
<evidence type="ECO:0000313" key="1">
    <source>
        <dbReference type="EMBL" id="KAJ1178952.1"/>
    </source>
</evidence>
<protein>
    <submittedName>
        <fullName evidence="1">Uncharacterized protein</fullName>
    </submittedName>
</protein>
<reference evidence="1" key="1">
    <citation type="journal article" date="2022" name="bioRxiv">
        <title>Sequencing and chromosome-scale assembly of the giantPleurodeles waltlgenome.</title>
        <authorList>
            <person name="Brown T."/>
            <person name="Elewa A."/>
            <person name="Iarovenko S."/>
            <person name="Subramanian E."/>
            <person name="Araus A.J."/>
            <person name="Petzold A."/>
            <person name="Susuki M."/>
            <person name="Suzuki K.-i.T."/>
            <person name="Hayashi T."/>
            <person name="Toyoda A."/>
            <person name="Oliveira C."/>
            <person name="Osipova E."/>
            <person name="Leigh N.D."/>
            <person name="Simon A."/>
            <person name="Yun M.H."/>
        </authorList>
    </citation>
    <scope>NUCLEOTIDE SEQUENCE</scope>
    <source>
        <strain evidence="1">20211129_DDA</strain>
        <tissue evidence="1">Liver</tissue>
    </source>
</reference>
<keyword evidence="2" id="KW-1185">Reference proteome</keyword>
<proteinExistence type="predicted"/>
<gene>
    <name evidence="1" type="ORF">NDU88_004191</name>
</gene>
<dbReference type="EMBL" id="JANPWB010000006">
    <property type="protein sequence ID" value="KAJ1178952.1"/>
    <property type="molecule type" value="Genomic_DNA"/>
</dbReference>
<accession>A0AAV7TTG7</accession>
<dbReference type="AlphaFoldDB" id="A0AAV7TTG7"/>
<comment type="caution">
    <text evidence="1">The sequence shown here is derived from an EMBL/GenBank/DDBJ whole genome shotgun (WGS) entry which is preliminary data.</text>
</comment>